<dbReference type="AlphaFoldDB" id="A0A482IZ85"/>
<evidence type="ECO:0000313" key="3">
    <source>
        <dbReference type="Proteomes" id="UP000253772"/>
    </source>
</evidence>
<evidence type="ECO:0000256" key="1">
    <source>
        <dbReference type="SAM" id="MobiDB-lite"/>
    </source>
</evidence>
<dbReference type="Proteomes" id="UP000253772">
    <property type="component" value="Chromosome c2"/>
</dbReference>
<proteinExistence type="predicted"/>
<reference evidence="2 3" key="1">
    <citation type="submission" date="2019-03" db="EMBL/GenBank/DDBJ databases">
        <title>Comparative insights into the high quality Complete genome sequence of highly metal resistant Cupriavidus metallidurans strain BS1 isolated from a gold-copper mine.</title>
        <authorList>
            <person name="Mazhar H.S."/>
            <person name="Rensing C."/>
        </authorList>
    </citation>
    <scope>NUCLEOTIDE SEQUENCE [LARGE SCALE GENOMIC DNA]</scope>
    <source>
        <strain evidence="2 3">BS1</strain>
    </source>
</reference>
<name>A0A482IZ85_9BURK</name>
<accession>A0A482IZ85</accession>
<feature type="compositionally biased region" description="Basic and acidic residues" evidence="1">
    <location>
        <begin position="14"/>
        <end position="27"/>
    </location>
</feature>
<sequence>MFADAVHGIGLANRDARTRTMQDRPALERSPLTHPLLFARAQPCQALARACGGERSLPATLPTLRT</sequence>
<evidence type="ECO:0000313" key="2">
    <source>
        <dbReference type="EMBL" id="QBP13731.1"/>
    </source>
</evidence>
<protein>
    <submittedName>
        <fullName evidence="2">Uncharacterized protein</fullName>
    </submittedName>
</protein>
<organism evidence="2 3">
    <name type="scientific">Cupriavidus metallidurans</name>
    <dbReference type="NCBI Taxonomy" id="119219"/>
    <lineage>
        <taxon>Bacteria</taxon>
        <taxon>Pseudomonadati</taxon>
        <taxon>Pseudomonadota</taxon>
        <taxon>Betaproteobacteria</taxon>
        <taxon>Burkholderiales</taxon>
        <taxon>Burkholderiaceae</taxon>
        <taxon>Cupriavidus</taxon>
    </lineage>
</organism>
<dbReference type="EMBL" id="CP037901">
    <property type="protein sequence ID" value="QBP13731.1"/>
    <property type="molecule type" value="Genomic_DNA"/>
</dbReference>
<feature type="region of interest" description="Disordered" evidence="1">
    <location>
        <begin position="1"/>
        <end position="29"/>
    </location>
</feature>
<gene>
    <name evidence="2" type="ORF">DDF84_029560</name>
</gene>